<feature type="compositionally biased region" description="Pro residues" evidence="1">
    <location>
        <begin position="1"/>
        <end position="12"/>
    </location>
</feature>
<evidence type="ECO:0000256" key="1">
    <source>
        <dbReference type="SAM" id="MobiDB-lite"/>
    </source>
</evidence>
<gene>
    <name evidence="2" type="ORF">CURHAP_LOCUS13345</name>
</gene>
<feature type="region of interest" description="Disordered" evidence="1">
    <location>
        <begin position="1"/>
        <end position="21"/>
    </location>
</feature>
<reference evidence="2 3" key="1">
    <citation type="submission" date="2020-05" db="EMBL/GenBank/DDBJ databases">
        <authorList>
            <person name="Campoy J."/>
            <person name="Schneeberger K."/>
            <person name="Spophaly S."/>
        </authorList>
    </citation>
    <scope>NUCLEOTIDE SEQUENCE [LARGE SCALE GENOMIC DNA]</scope>
    <source>
        <strain evidence="2">PruArmRojPasFocal</strain>
    </source>
</reference>
<organism evidence="2 3">
    <name type="scientific">Prunus armeniaca</name>
    <name type="common">Apricot</name>
    <name type="synonym">Armeniaca vulgaris</name>
    <dbReference type="NCBI Taxonomy" id="36596"/>
    <lineage>
        <taxon>Eukaryota</taxon>
        <taxon>Viridiplantae</taxon>
        <taxon>Streptophyta</taxon>
        <taxon>Embryophyta</taxon>
        <taxon>Tracheophyta</taxon>
        <taxon>Spermatophyta</taxon>
        <taxon>Magnoliopsida</taxon>
        <taxon>eudicotyledons</taxon>
        <taxon>Gunneridae</taxon>
        <taxon>Pentapetalae</taxon>
        <taxon>rosids</taxon>
        <taxon>fabids</taxon>
        <taxon>Rosales</taxon>
        <taxon>Rosaceae</taxon>
        <taxon>Amygdaloideae</taxon>
        <taxon>Amygdaleae</taxon>
        <taxon>Prunus</taxon>
    </lineage>
</organism>
<evidence type="ECO:0000313" key="2">
    <source>
        <dbReference type="EMBL" id="CAB4268840.1"/>
    </source>
</evidence>
<accession>A0A6J5TXK4</accession>
<name>A0A6J5TXK4_PRUAR</name>
<sequence length="82" mass="9376">MVAIRPPIPPTPLEENEIGREYKSEKDVDEITLKLNIYLIIENLTLVEDTQEDETQKVVNVEDGNIAQPKATIIGWNDLQSW</sequence>
<dbReference type="Proteomes" id="UP000507222">
    <property type="component" value="Unassembled WGS sequence"/>
</dbReference>
<dbReference type="AlphaFoldDB" id="A0A6J5TXK4"/>
<dbReference type="EMBL" id="CAEKDK010000002">
    <property type="protein sequence ID" value="CAB4268840.1"/>
    <property type="molecule type" value="Genomic_DNA"/>
</dbReference>
<proteinExistence type="predicted"/>
<protein>
    <submittedName>
        <fullName evidence="2">Uncharacterized protein</fullName>
    </submittedName>
</protein>
<evidence type="ECO:0000313" key="3">
    <source>
        <dbReference type="Proteomes" id="UP000507222"/>
    </source>
</evidence>